<keyword evidence="6" id="KW-0156">Chromatin regulator</keyword>
<name>A0A8C9EY01_PAVCR</name>
<evidence type="ECO:0000313" key="15">
    <source>
        <dbReference type="Proteomes" id="UP000694428"/>
    </source>
</evidence>
<dbReference type="PANTHER" id="PTHR22846">
    <property type="entry name" value="WD40 REPEAT PROTEIN"/>
    <property type="match status" value="1"/>
</dbReference>
<dbReference type="SMART" id="SM00667">
    <property type="entry name" value="LisH"/>
    <property type="match status" value="1"/>
</dbReference>
<dbReference type="InterPro" id="IPR015943">
    <property type="entry name" value="WD40/YVTN_repeat-like_dom_sf"/>
</dbReference>
<feature type="repeat" description="WD" evidence="12">
    <location>
        <begin position="157"/>
        <end position="198"/>
    </location>
</feature>
<feature type="region of interest" description="Disordered" evidence="13">
    <location>
        <begin position="105"/>
        <end position="145"/>
    </location>
</feature>
<sequence length="442" mass="48397">MSITSDEVNFLVYRYLQESGFSHSAFTFGIESHISQSNINGTLVPPAALISILQKGLQYVEAEISINEDGTVFDGRPIESLSLIDAVMPDVVQTRQQAFREKLAQQQASAAAAQNTPKNGEATVNGEENGAHAINNHSKPMEIDGDVEIPPNKATVLRGHESEVFICAWNPVSDLLASGSGDSTARIWNLNENSNSGSTQLVLRHCIREGGHDVPSNKDVTSLDWNSDGTLLATGSYDGFARIWTEDGNLASTLGQHKGPIFALKWNKKGNYILSAGVDKTTIIWDAHTGEAKQQFPFHSAPALDVDWQNNTTFASCSTDMCIHVCRLGCDRPVKTFQGHTIWSMKQDTCVHDLQAHSKEIYTIKWSPTGPGTSNPNSNIMLASASFDSTVRLWDVDRGVCIHTLTKHQEPVYSVAFSPDGKYLASGSFDKCVHIWNTQVLF</sequence>
<dbReference type="SUPFAM" id="SSF50978">
    <property type="entry name" value="WD40 repeat-like"/>
    <property type="match status" value="1"/>
</dbReference>
<accession>A0A8C9EY01</accession>
<evidence type="ECO:0000256" key="6">
    <source>
        <dbReference type="ARBA" id="ARBA00022853"/>
    </source>
</evidence>
<dbReference type="FunFam" id="1.20.960.30:FF:000001">
    <property type="entry name" value="F-box-like/WD repeat-containing protein TBL1XR1"/>
    <property type="match status" value="1"/>
</dbReference>
<dbReference type="GO" id="GO:0000118">
    <property type="term" value="C:histone deacetylase complex"/>
    <property type="evidence" value="ECO:0007669"/>
    <property type="project" value="TreeGrafter"/>
</dbReference>
<dbReference type="Pfam" id="PF08513">
    <property type="entry name" value="LisH"/>
    <property type="match status" value="1"/>
</dbReference>
<dbReference type="InterPro" id="IPR036322">
    <property type="entry name" value="WD40_repeat_dom_sf"/>
</dbReference>
<dbReference type="Gene3D" id="1.20.960.30">
    <property type="match status" value="1"/>
</dbReference>
<evidence type="ECO:0000256" key="8">
    <source>
        <dbReference type="ARBA" id="ARBA00023159"/>
    </source>
</evidence>
<evidence type="ECO:0000256" key="11">
    <source>
        <dbReference type="ARBA" id="ARBA00025741"/>
    </source>
</evidence>
<dbReference type="GO" id="GO:0045944">
    <property type="term" value="P:positive regulation of transcription by RNA polymerase II"/>
    <property type="evidence" value="ECO:0007669"/>
    <property type="project" value="UniProtKB-ARBA"/>
</dbReference>
<dbReference type="PROSITE" id="PS50294">
    <property type="entry name" value="WD_REPEATS_REGION"/>
    <property type="match status" value="5"/>
</dbReference>
<evidence type="ECO:0000256" key="5">
    <source>
        <dbReference type="ARBA" id="ARBA00022786"/>
    </source>
</evidence>
<evidence type="ECO:0000256" key="1">
    <source>
        <dbReference type="ARBA" id="ARBA00004123"/>
    </source>
</evidence>
<evidence type="ECO:0000256" key="3">
    <source>
        <dbReference type="ARBA" id="ARBA00022574"/>
    </source>
</evidence>
<dbReference type="Gene3D" id="2.130.10.10">
    <property type="entry name" value="YVTN repeat-like/Quinoprotein amine dehydrogenase"/>
    <property type="match status" value="2"/>
</dbReference>
<dbReference type="GO" id="GO:0006325">
    <property type="term" value="P:chromatin organization"/>
    <property type="evidence" value="ECO:0007669"/>
    <property type="project" value="UniProtKB-KW"/>
</dbReference>
<dbReference type="PRINTS" id="PR00320">
    <property type="entry name" value="GPROTEINBRPT"/>
</dbReference>
<proteinExistence type="inferred from homology"/>
<keyword evidence="15" id="KW-1185">Reference proteome</keyword>
<keyword evidence="8" id="KW-0010">Activator</keyword>
<evidence type="ECO:0000256" key="4">
    <source>
        <dbReference type="ARBA" id="ARBA00022737"/>
    </source>
</evidence>
<dbReference type="InterPro" id="IPR019775">
    <property type="entry name" value="WD40_repeat_CS"/>
</dbReference>
<feature type="compositionally biased region" description="Low complexity" evidence="13">
    <location>
        <begin position="105"/>
        <end position="114"/>
    </location>
</feature>
<keyword evidence="7" id="KW-0805">Transcription regulation</keyword>
<dbReference type="CDD" id="cd00200">
    <property type="entry name" value="WD40"/>
    <property type="match status" value="1"/>
</dbReference>
<feature type="repeat" description="WD" evidence="12">
    <location>
        <begin position="405"/>
        <end position="437"/>
    </location>
</feature>
<evidence type="ECO:0000313" key="14">
    <source>
        <dbReference type="Ensembl" id="ENSPSTP00000006690.1"/>
    </source>
</evidence>
<feature type="repeat" description="WD" evidence="12">
    <location>
        <begin position="254"/>
        <end position="295"/>
    </location>
</feature>
<dbReference type="InterPro" id="IPR006594">
    <property type="entry name" value="LisH"/>
</dbReference>
<dbReference type="InterPro" id="IPR020472">
    <property type="entry name" value="WD40_PAC1"/>
</dbReference>
<protein>
    <recommendedName>
        <fullName evidence="16">F-box-like/WD repeat-containing protein TBL1XR1</fullName>
    </recommendedName>
</protein>
<evidence type="ECO:0000256" key="2">
    <source>
        <dbReference type="ARBA" id="ARBA00022491"/>
    </source>
</evidence>
<reference evidence="14" key="2">
    <citation type="submission" date="2025-09" db="UniProtKB">
        <authorList>
            <consortium name="Ensembl"/>
        </authorList>
    </citation>
    <scope>IDENTIFICATION</scope>
</reference>
<dbReference type="AlphaFoldDB" id="A0A8C9EY01"/>
<keyword evidence="10" id="KW-0539">Nucleus</keyword>
<dbReference type="PROSITE" id="PS50082">
    <property type="entry name" value="WD_REPEATS_2"/>
    <property type="match status" value="5"/>
</dbReference>
<dbReference type="Pfam" id="PF00400">
    <property type="entry name" value="WD40"/>
    <property type="match status" value="5"/>
</dbReference>
<evidence type="ECO:0000256" key="12">
    <source>
        <dbReference type="PROSITE-ProRule" id="PRU00221"/>
    </source>
</evidence>
<dbReference type="PROSITE" id="PS00678">
    <property type="entry name" value="WD_REPEATS_1"/>
    <property type="match status" value="4"/>
</dbReference>
<dbReference type="InterPro" id="IPR045183">
    <property type="entry name" value="Ebi-like"/>
</dbReference>
<evidence type="ECO:0000256" key="13">
    <source>
        <dbReference type="SAM" id="MobiDB-lite"/>
    </source>
</evidence>
<feature type="repeat" description="WD" evidence="12">
    <location>
        <begin position="220"/>
        <end position="244"/>
    </location>
</feature>
<dbReference type="FunFam" id="2.130.10.10:FF:002234">
    <property type="entry name" value="F-box-like/WD repeat-containing protein TBL1XR1"/>
    <property type="match status" value="1"/>
</dbReference>
<dbReference type="InterPro" id="IPR001680">
    <property type="entry name" value="WD40_rpt"/>
</dbReference>
<evidence type="ECO:0008006" key="16">
    <source>
        <dbReference type="Google" id="ProtNLM"/>
    </source>
</evidence>
<dbReference type="GO" id="GO:0000976">
    <property type="term" value="F:transcription cis-regulatory region binding"/>
    <property type="evidence" value="ECO:0007669"/>
    <property type="project" value="UniProtKB-ARBA"/>
</dbReference>
<dbReference type="PANTHER" id="PTHR22846:SF52">
    <property type="entry name" value="F-BOX-LIKE_WD REPEAT-CONTAINING PROTEIN TBL1X"/>
    <property type="match status" value="1"/>
</dbReference>
<organism evidence="14 15">
    <name type="scientific">Pavo cristatus</name>
    <name type="common">Indian peafowl</name>
    <name type="synonym">Blue peafowl</name>
    <dbReference type="NCBI Taxonomy" id="9049"/>
    <lineage>
        <taxon>Eukaryota</taxon>
        <taxon>Metazoa</taxon>
        <taxon>Chordata</taxon>
        <taxon>Craniata</taxon>
        <taxon>Vertebrata</taxon>
        <taxon>Euteleostomi</taxon>
        <taxon>Archelosauria</taxon>
        <taxon>Archosauria</taxon>
        <taxon>Dinosauria</taxon>
        <taxon>Saurischia</taxon>
        <taxon>Theropoda</taxon>
        <taxon>Coelurosauria</taxon>
        <taxon>Aves</taxon>
        <taxon>Neognathae</taxon>
        <taxon>Galloanserae</taxon>
        <taxon>Galliformes</taxon>
        <taxon>Phasianidae</taxon>
        <taxon>Phasianinae</taxon>
        <taxon>Pavo</taxon>
    </lineage>
</organism>
<keyword evidence="4" id="KW-0677">Repeat</keyword>
<dbReference type="Ensembl" id="ENSPSTT00000007021.1">
    <property type="protein sequence ID" value="ENSPSTP00000006690.1"/>
    <property type="gene ID" value="ENSPSTG00000004741.1"/>
</dbReference>
<comment type="subcellular location">
    <subcellularLocation>
        <location evidence="1">Nucleus</location>
    </subcellularLocation>
</comment>
<reference evidence="14" key="1">
    <citation type="submission" date="2025-08" db="UniProtKB">
        <authorList>
            <consortium name="Ensembl"/>
        </authorList>
    </citation>
    <scope>IDENTIFICATION</scope>
</reference>
<keyword evidence="3 12" id="KW-0853">WD repeat</keyword>
<keyword evidence="2" id="KW-0678">Repressor</keyword>
<dbReference type="Proteomes" id="UP000694428">
    <property type="component" value="Unplaced"/>
</dbReference>
<keyword evidence="5" id="KW-0833">Ubl conjugation pathway</keyword>
<comment type="similarity">
    <text evidence="11">Belongs to the WD repeat EBI family.</text>
</comment>
<keyword evidence="9" id="KW-0804">Transcription</keyword>
<dbReference type="PROSITE" id="PS50896">
    <property type="entry name" value="LISH"/>
    <property type="match status" value="1"/>
</dbReference>
<dbReference type="SMART" id="SM00320">
    <property type="entry name" value="WD40"/>
    <property type="match status" value="6"/>
</dbReference>
<dbReference type="GO" id="GO:0003714">
    <property type="term" value="F:transcription corepressor activity"/>
    <property type="evidence" value="ECO:0007669"/>
    <property type="project" value="InterPro"/>
</dbReference>
<evidence type="ECO:0000256" key="10">
    <source>
        <dbReference type="ARBA" id="ARBA00023242"/>
    </source>
</evidence>
<evidence type="ECO:0000256" key="7">
    <source>
        <dbReference type="ARBA" id="ARBA00023015"/>
    </source>
</evidence>
<evidence type="ECO:0000256" key="9">
    <source>
        <dbReference type="ARBA" id="ARBA00023163"/>
    </source>
</evidence>
<feature type="repeat" description="WD" evidence="12">
    <location>
        <begin position="354"/>
        <end position="404"/>
    </location>
</feature>